<dbReference type="InterPro" id="IPR024934">
    <property type="entry name" value="Rubredoxin-like_dom"/>
</dbReference>
<dbReference type="EMBL" id="FNQE01000048">
    <property type="protein sequence ID" value="SDZ38118.1"/>
    <property type="molecule type" value="Genomic_DNA"/>
</dbReference>
<dbReference type="InterPro" id="IPR003251">
    <property type="entry name" value="Rr_diiron-bd_dom"/>
</dbReference>
<dbReference type="CDD" id="cd01041">
    <property type="entry name" value="Rubrerythrin"/>
    <property type="match status" value="1"/>
</dbReference>
<keyword evidence="7" id="KW-1185">Reference proteome</keyword>
<dbReference type="InterPro" id="IPR052753">
    <property type="entry name" value="Rbr2/Nigerythrin"/>
</dbReference>
<evidence type="ECO:0000313" key="6">
    <source>
        <dbReference type="EMBL" id="SDZ38118.1"/>
    </source>
</evidence>
<keyword evidence="2" id="KW-0813">Transport</keyword>
<dbReference type="Pfam" id="PF21349">
    <property type="entry name" value="RUBY_RBDX"/>
    <property type="match status" value="1"/>
</dbReference>
<dbReference type="PANTHER" id="PTHR33746:SF4">
    <property type="entry name" value="RUBRERYTHRIN"/>
    <property type="match status" value="1"/>
</dbReference>
<dbReference type="SUPFAM" id="SSF57802">
    <property type="entry name" value="Rubredoxin-like"/>
    <property type="match status" value="1"/>
</dbReference>
<evidence type="ECO:0000256" key="1">
    <source>
        <dbReference type="ARBA" id="ARBA00001965"/>
    </source>
</evidence>
<dbReference type="Pfam" id="PF02915">
    <property type="entry name" value="Rubrerythrin"/>
    <property type="match status" value="1"/>
</dbReference>
<dbReference type="GO" id="GO:0005506">
    <property type="term" value="F:iron ion binding"/>
    <property type="evidence" value="ECO:0007669"/>
    <property type="project" value="InterPro"/>
</dbReference>
<reference evidence="6 7" key="1">
    <citation type="submission" date="2016-10" db="EMBL/GenBank/DDBJ databases">
        <authorList>
            <person name="de Groot N.N."/>
        </authorList>
    </citation>
    <scope>NUCLEOTIDE SEQUENCE [LARGE SCALE GENOMIC DNA]</scope>
    <source>
        <strain evidence="6 7">DSM 21650</strain>
    </source>
</reference>
<evidence type="ECO:0000313" key="7">
    <source>
        <dbReference type="Proteomes" id="UP000198625"/>
    </source>
</evidence>
<dbReference type="AlphaFoldDB" id="A0A1H3SKA4"/>
<dbReference type="Gene3D" id="1.20.1260.10">
    <property type="match status" value="1"/>
</dbReference>
<dbReference type="OrthoDB" id="9799749at2"/>
<dbReference type="RefSeq" id="WP_091732968.1">
    <property type="nucleotide sequence ID" value="NZ_FNQE01000048.1"/>
</dbReference>
<organism evidence="6 7">
    <name type="scientific">Proteiniborus ethanoligenes</name>
    <dbReference type="NCBI Taxonomy" id="415015"/>
    <lineage>
        <taxon>Bacteria</taxon>
        <taxon>Bacillati</taxon>
        <taxon>Bacillota</taxon>
        <taxon>Clostridia</taxon>
        <taxon>Eubacteriales</taxon>
        <taxon>Proteiniborus</taxon>
    </lineage>
</organism>
<dbReference type="PANTHER" id="PTHR33746">
    <property type="entry name" value="RUBRERYTHRIN"/>
    <property type="match status" value="1"/>
</dbReference>
<dbReference type="STRING" id="415015.SAMN05660462_02947"/>
<evidence type="ECO:0000256" key="2">
    <source>
        <dbReference type="ARBA" id="ARBA00022448"/>
    </source>
</evidence>
<keyword evidence="3" id="KW-0249">Electron transport</keyword>
<proteinExistence type="predicted"/>
<evidence type="ECO:0000256" key="3">
    <source>
        <dbReference type="ARBA" id="ARBA00022982"/>
    </source>
</evidence>
<dbReference type="PROSITE" id="PS50905">
    <property type="entry name" value="FERRITIN_LIKE"/>
    <property type="match status" value="1"/>
</dbReference>
<name>A0A1H3SKA4_9FIRM</name>
<dbReference type="InterPro" id="IPR012347">
    <property type="entry name" value="Ferritin-like"/>
</dbReference>
<dbReference type="Proteomes" id="UP000198625">
    <property type="component" value="Unassembled WGS sequence"/>
</dbReference>
<comment type="cofactor">
    <cofactor evidence="1">
        <name>Fe(3+)</name>
        <dbReference type="ChEBI" id="CHEBI:29034"/>
    </cofactor>
</comment>
<gene>
    <name evidence="6" type="ORF">SAMN05660462_02947</name>
</gene>
<dbReference type="GO" id="GO:0016491">
    <property type="term" value="F:oxidoreductase activity"/>
    <property type="evidence" value="ECO:0007669"/>
    <property type="project" value="InterPro"/>
</dbReference>
<accession>A0A1H3SKA4</accession>
<feature type="domain" description="Rubredoxin-like" evidence="4">
    <location>
        <begin position="148"/>
        <end position="181"/>
    </location>
</feature>
<dbReference type="SUPFAM" id="SSF47240">
    <property type="entry name" value="Ferritin-like"/>
    <property type="match status" value="1"/>
</dbReference>
<dbReference type="InterPro" id="IPR009040">
    <property type="entry name" value="Ferritin-like_diiron"/>
</dbReference>
<dbReference type="InterPro" id="IPR009078">
    <property type="entry name" value="Ferritin-like_SF"/>
</dbReference>
<dbReference type="PROSITE" id="PS50903">
    <property type="entry name" value="RUBREDOXIN_LIKE"/>
    <property type="match status" value="1"/>
</dbReference>
<evidence type="ECO:0000259" key="4">
    <source>
        <dbReference type="PROSITE" id="PS50903"/>
    </source>
</evidence>
<protein>
    <submittedName>
        <fullName evidence="6">Rubrerythrin</fullName>
    </submittedName>
</protein>
<evidence type="ECO:0000259" key="5">
    <source>
        <dbReference type="PROSITE" id="PS50905"/>
    </source>
</evidence>
<sequence length="182" mass="19817">MNDMTAQNLRSAYGGESQAHMRYKAWGEVALKDGFPTVATLFRAISYAEEIHAKGHFRLLKNVKGDFLVASGAGFGIGTTSENLQGAANGELFEVDQMYPAYIAVAEAQGEKAAVVLMKNIIEAEKTHADLYLRAKEYTDAGKDADFTNIHVCEICGYAAEGEMVDNCPICGVTKDKFTVFE</sequence>
<dbReference type="InterPro" id="IPR048574">
    <property type="entry name" value="RUBY_RBDX"/>
</dbReference>
<dbReference type="Gene3D" id="2.20.28.10">
    <property type="match status" value="1"/>
</dbReference>
<feature type="domain" description="Ferritin-like diiron" evidence="5">
    <location>
        <begin position="1"/>
        <end position="143"/>
    </location>
</feature>